<organism evidence="1 2">
    <name type="scientific">Brevibacterium paucivorans</name>
    <dbReference type="NCBI Taxonomy" id="170994"/>
    <lineage>
        <taxon>Bacteria</taxon>
        <taxon>Bacillati</taxon>
        <taxon>Actinomycetota</taxon>
        <taxon>Actinomycetes</taxon>
        <taxon>Micrococcales</taxon>
        <taxon>Brevibacteriaceae</taxon>
        <taxon>Brevibacterium</taxon>
    </lineage>
</organism>
<name>A0A2N6VL81_9MICO</name>
<sequence>MGEYTLGDPTTSVAVLEALDRLRRMGDGADLAAGAQRSWRSYTRAEVVYSGPGKDPRDPQKLGASLAALTKKFGWKTQLDVGELMGRWPQLVGANVAEHCVPVICEPPKLVVRASSSTWATQMRVMSAMLLDRLEKELGRRVIDEIEIMGPAQKSWKRGRRSVKGRGPRDTYG</sequence>
<comment type="caution">
    <text evidence="1">The sequence shown here is derived from an EMBL/GenBank/DDBJ whole genome shotgun (WGS) entry which is preliminary data.</text>
</comment>
<dbReference type="AlphaFoldDB" id="A0A2N6VL81"/>
<gene>
    <name evidence="1" type="ORF">CJ199_10510</name>
</gene>
<dbReference type="EMBL" id="PNHK01000004">
    <property type="protein sequence ID" value="PMD04783.1"/>
    <property type="molecule type" value="Genomic_DNA"/>
</dbReference>
<dbReference type="InterPro" id="IPR007922">
    <property type="entry name" value="DciA-like"/>
</dbReference>
<evidence type="ECO:0000313" key="2">
    <source>
        <dbReference type="Proteomes" id="UP000235598"/>
    </source>
</evidence>
<dbReference type="OrthoDB" id="5516926at2"/>
<accession>A0A2N6VL81</accession>
<protein>
    <submittedName>
        <fullName evidence="1">DUF721 domain-containing protein</fullName>
    </submittedName>
</protein>
<dbReference type="Proteomes" id="UP000235598">
    <property type="component" value="Unassembled WGS sequence"/>
</dbReference>
<evidence type="ECO:0000313" key="1">
    <source>
        <dbReference type="EMBL" id="PMD04783.1"/>
    </source>
</evidence>
<reference evidence="1 2" key="1">
    <citation type="submission" date="2017-09" db="EMBL/GenBank/DDBJ databases">
        <title>Bacterial strain isolated from the female urinary microbiota.</title>
        <authorList>
            <person name="Thomas-White K."/>
            <person name="Kumar N."/>
            <person name="Forster S."/>
            <person name="Putonti C."/>
            <person name="Lawley T."/>
            <person name="Wolfe A.J."/>
        </authorList>
    </citation>
    <scope>NUCLEOTIDE SEQUENCE [LARGE SCALE GENOMIC DNA]</scope>
    <source>
        <strain evidence="1 2">UMB1301</strain>
    </source>
</reference>
<proteinExistence type="predicted"/>
<dbReference type="PANTHER" id="PTHR36456">
    <property type="entry name" value="UPF0232 PROTEIN SCO3875"/>
    <property type="match status" value="1"/>
</dbReference>
<dbReference type="Pfam" id="PF05258">
    <property type="entry name" value="DciA"/>
    <property type="match status" value="1"/>
</dbReference>
<dbReference type="PANTHER" id="PTHR36456:SF1">
    <property type="entry name" value="UPF0232 PROTEIN SCO3875"/>
    <property type="match status" value="1"/>
</dbReference>
<dbReference type="RefSeq" id="WP_102239425.1">
    <property type="nucleotide sequence ID" value="NZ_PNHK01000004.1"/>
</dbReference>